<dbReference type="Gene3D" id="3.20.20.70">
    <property type="entry name" value="Aldolase class I"/>
    <property type="match status" value="1"/>
</dbReference>
<dbReference type="InterPro" id="IPR023885">
    <property type="entry name" value="4Fe4S-binding_SPASM_dom"/>
</dbReference>
<dbReference type="GO" id="GO:0046872">
    <property type="term" value="F:metal ion binding"/>
    <property type="evidence" value="ECO:0007669"/>
    <property type="project" value="UniProtKB-KW"/>
</dbReference>
<dbReference type="InterPro" id="IPR023867">
    <property type="entry name" value="Sulphatase_maturase_rSAM"/>
</dbReference>
<evidence type="ECO:0000256" key="5">
    <source>
        <dbReference type="ARBA" id="ARBA00023004"/>
    </source>
</evidence>
<feature type="domain" description="Radical SAM core" evidence="7">
    <location>
        <begin position="79"/>
        <end position="324"/>
    </location>
</feature>
<protein>
    <submittedName>
        <fullName evidence="8">Putative geopeptide radical SAM maturase</fullName>
    </submittedName>
</protein>
<proteinExistence type="predicted"/>
<keyword evidence="3" id="KW-0949">S-adenosyl-L-methionine</keyword>
<evidence type="ECO:0000256" key="1">
    <source>
        <dbReference type="ARBA" id="ARBA00001966"/>
    </source>
</evidence>
<dbReference type="InterPro" id="IPR026322">
    <property type="entry name" value="Geopep_mat_rSAM"/>
</dbReference>
<comment type="cofactor">
    <cofactor evidence="1">
        <name>[4Fe-4S] cluster</name>
        <dbReference type="ChEBI" id="CHEBI:49883"/>
    </cofactor>
</comment>
<evidence type="ECO:0000256" key="6">
    <source>
        <dbReference type="ARBA" id="ARBA00023014"/>
    </source>
</evidence>
<dbReference type="SFLD" id="SFLDG01386">
    <property type="entry name" value="main_SPASM_domain-containing"/>
    <property type="match status" value="1"/>
</dbReference>
<evidence type="ECO:0000259" key="7">
    <source>
        <dbReference type="PROSITE" id="PS51918"/>
    </source>
</evidence>
<dbReference type="PANTHER" id="PTHR43787:SF3">
    <property type="entry name" value="ARYLSULFATASE REGULATORY PROTEIN"/>
    <property type="match status" value="1"/>
</dbReference>
<dbReference type="InterPro" id="IPR013785">
    <property type="entry name" value="Aldolase_TIM"/>
</dbReference>
<dbReference type="CDD" id="cd01335">
    <property type="entry name" value="Radical_SAM"/>
    <property type="match status" value="1"/>
</dbReference>
<dbReference type="GO" id="GO:0051539">
    <property type="term" value="F:4 iron, 4 sulfur cluster binding"/>
    <property type="evidence" value="ECO:0007669"/>
    <property type="project" value="UniProtKB-KW"/>
</dbReference>
<keyword evidence="6" id="KW-0411">Iron-sulfur</keyword>
<gene>
    <name evidence="8" type="primary">gptM</name>
    <name evidence="8" type="ORF">ENQ87_09995</name>
</gene>
<dbReference type="NCBIfam" id="TIGR04280">
    <property type="entry name" value="geopep_mat_rSAM"/>
    <property type="match status" value="1"/>
</dbReference>
<sequence length="432" mass="48094">MHLSRYLKRYPCPERPGHLILFSTRTAAIAIVPEKLVADMEQGTVGPATVETLSRLGFLVPDTDDEVEEVRRFFSTINRQRTLATIIAVLNMDCNLACTYCFEGGMKGKRYMGPETADRLVSFLEERYFARGLSLNLDFYGGEPLLSLDLIRVLAARLAEVAGARGLSCSFGMVSNGTLLTGAVARELASLGVRGIQVTLDGLRDNHDRFRPFVSGKGSFDVIVRNLRESCDALDISIVCNYTEGNYRQFPPLLDYLLDAGLSPGRIAAVNFAPITRLGADELPPEFNDGCASHNLPWVHESQLFLRQEALNRGYAVAKLRPPLCMVELSDDLVVTHDGELYKCPAFMGRKGLAVGTLEEGIADYRDSHALDLWKNEECFSCEYLPFCYGGCRLARLVQAGEIAGVDCRRDYYEASLERYVRQELANNSRKR</sequence>
<name>A0A831UDH8_GEOME</name>
<dbReference type="SFLD" id="SFLDS00029">
    <property type="entry name" value="Radical_SAM"/>
    <property type="match status" value="1"/>
</dbReference>
<evidence type="ECO:0000256" key="3">
    <source>
        <dbReference type="ARBA" id="ARBA00022691"/>
    </source>
</evidence>
<dbReference type="PANTHER" id="PTHR43787">
    <property type="entry name" value="FEMO COFACTOR BIOSYNTHESIS PROTEIN NIFB-RELATED"/>
    <property type="match status" value="1"/>
</dbReference>
<dbReference type="PROSITE" id="PS51918">
    <property type="entry name" value="RADICAL_SAM"/>
    <property type="match status" value="1"/>
</dbReference>
<evidence type="ECO:0000313" key="8">
    <source>
        <dbReference type="EMBL" id="HEN42690.1"/>
    </source>
</evidence>
<comment type="caution">
    <text evidence="8">The sequence shown here is derived from an EMBL/GenBank/DDBJ whole genome shotgun (WGS) entry which is preliminary data.</text>
</comment>
<reference evidence="8" key="1">
    <citation type="journal article" date="2020" name="mSystems">
        <title>Genome- and Community-Level Interaction Insights into Carbon Utilization and Element Cycling Functions of Hydrothermarchaeota in Hydrothermal Sediment.</title>
        <authorList>
            <person name="Zhou Z."/>
            <person name="Liu Y."/>
            <person name="Xu W."/>
            <person name="Pan J."/>
            <person name="Luo Z.H."/>
            <person name="Li M."/>
        </authorList>
    </citation>
    <scope>NUCLEOTIDE SEQUENCE [LARGE SCALE GENOMIC DNA]</scope>
    <source>
        <strain evidence="8">SpSt-349</strain>
    </source>
</reference>
<dbReference type="SUPFAM" id="SSF102114">
    <property type="entry name" value="Radical SAM enzymes"/>
    <property type="match status" value="1"/>
</dbReference>
<dbReference type="GO" id="GO:0016491">
    <property type="term" value="F:oxidoreductase activity"/>
    <property type="evidence" value="ECO:0007669"/>
    <property type="project" value="InterPro"/>
</dbReference>
<dbReference type="Pfam" id="PF04055">
    <property type="entry name" value="Radical_SAM"/>
    <property type="match status" value="1"/>
</dbReference>
<dbReference type="SFLD" id="SFLDG01384">
    <property type="entry name" value="thioether_bond_formation_requi"/>
    <property type="match status" value="1"/>
</dbReference>
<dbReference type="AlphaFoldDB" id="A0A831UDH8"/>
<keyword evidence="5" id="KW-0408">Iron</keyword>
<dbReference type="EMBL" id="DSOV01000043">
    <property type="protein sequence ID" value="HEN42690.1"/>
    <property type="molecule type" value="Genomic_DNA"/>
</dbReference>
<dbReference type="SFLD" id="SFLDG01067">
    <property type="entry name" value="SPASM/twitch_domain_containing"/>
    <property type="match status" value="1"/>
</dbReference>
<dbReference type="InterPro" id="IPR007197">
    <property type="entry name" value="rSAM"/>
</dbReference>
<evidence type="ECO:0000256" key="2">
    <source>
        <dbReference type="ARBA" id="ARBA00022485"/>
    </source>
</evidence>
<dbReference type="InterPro" id="IPR058240">
    <property type="entry name" value="rSAM_sf"/>
</dbReference>
<keyword evidence="2" id="KW-0004">4Fe-4S</keyword>
<keyword evidence="4" id="KW-0479">Metal-binding</keyword>
<accession>A0A831UDH8</accession>
<dbReference type="NCBIfam" id="TIGR04085">
    <property type="entry name" value="rSAM_more_4Fe4S"/>
    <property type="match status" value="1"/>
</dbReference>
<organism evidence="8">
    <name type="scientific">Geobacter metallireducens</name>
    <dbReference type="NCBI Taxonomy" id="28232"/>
    <lineage>
        <taxon>Bacteria</taxon>
        <taxon>Pseudomonadati</taxon>
        <taxon>Thermodesulfobacteriota</taxon>
        <taxon>Desulfuromonadia</taxon>
        <taxon>Geobacterales</taxon>
        <taxon>Geobacteraceae</taxon>
        <taxon>Geobacter</taxon>
    </lineage>
</organism>
<dbReference type="UniPathway" id="UPA00782"/>
<evidence type="ECO:0000256" key="4">
    <source>
        <dbReference type="ARBA" id="ARBA00022723"/>
    </source>
</evidence>